<dbReference type="AlphaFoldDB" id="A0A3S0PBT8"/>
<dbReference type="InterPro" id="IPR029046">
    <property type="entry name" value="LolA/LolB/LppX"/>
</dbReference>
<dbReference type="EMBL" id="RYYU01000001">
    <property type="protein sequence ID" value="RUL59036.1"/>
    <property type="molecule type" value="Genomic_DNA"/>
</dbReference>
<gene>
    <name evidence="3" type="ORF">EHV08_04120</name>
</gene>
<dbReference type="InterPro" id="IPR004564">
    <property type="entry name" value="OM_lipoprot_carrier_LolA-like"/>
</dbReference>
<sequence length="202" mass="22585">MKKSLLIIALLAIAITISFAQNATQARKVLDKTAGIIGRKGGATANFTISGKYGNANGTIAIKGNKFRANTSDAIVWFDGKTEWTYIKKNEEVNVSNPTEAQQQSMNPYKFITIYKNGFNLSMTTSASEYKVHLVSQNQGRTIKEMYITIDKRTNLPKQVKMRQANGWTTINISNFKAENQTDASFRFNAKDFPKAEVIDLR</sequence>
<dbReference type="RefSeq" id="WP_126678206.1">
    <property type="nucleotide sequence ID" value="NZ_RYYU01000001.1"/>
</dbReference>
<feature type="signal peptide" evidence="2">
    <location>
        <begin position="1"/>
        <end position="20"/>
    </location>
</feature>
<dbReference type="PANTHER" id="PTHR35869:SF1">
    <property type="entry name" value="OUTER-MEMBRANE LIPOPROTEIN CARRIER PROTEIN"/>
    <property type="match status" value="1"/>
</dbReference>
<evidence type="ECO:0000256" key="2">
    <source>
        <dbReference type="SAM" id="SignalP"/>
    </source>
</evidence>
<comment type="caution">
    <text evidence="3">The sequence shown here is derived from an EMBL/GenBank/DDBJ whole genome shotgun (WGS) entry which is preliminary data.</text>
</comment>
<dbReference type="CDD" id="cd16325">
    <property type="entry name" value="LolA"/>
    <property type="match status" value="1"/>
</dbReference>
<protein>
    <recommendedName>
        <fullName evidence="5">Cell envelope biogenesis protein LolA</fullName>
    </recommendedName>
</protein>
<dbReference type="Pfam" id="PF16584">
    <property type="entry name" value="LolA_2"/>
    <property type="match status" value="1"/>
</dbReference>
<evidence type="ECO:0000313" key="4">
    <source>
        <dbReference type="Proteomes" id="UP000278983"/>
    </source>
</evidence>
<name>A0A3S0PBT8_9BACT</name>
<proteinExistence type="predicted"/>
<evidence type="ECO:0000256" key="1">
    <source>
        <dbReference type="ARBA" id="ARBA00022729"/>
    </source>
</evidence>
<feature type="chain" id="PRO_5018721461" description="Cell envelope biogenesis protein LolA" evidence="2">
    <location>
        <begin position="21"/>
        <end position="202"/>
    </location>
</feature>
<dbReference type="Gene3D" id="2.50.20.10">
    <property type="entry name" value="Lipoprotein localisation LolA/LolB/LppX"/>
    <property type="match status" value="1"/>
</dbReference>
<keyword evidence="4" id="KW-1185">Reference proteome</keyword>
<evidence type="ECO:0008006" key="5">
    <source>
        <dbReference type="Google" id="ProtNLM"/>
    </source>
</evidence>
<accession>A0A3S0PBT8</accession>
<dbReference type="Proteomes" id="UP000278983">
    <property type="component" value="Unassembled WGS sequence"/>
</dbReference>
<keyword evidence="1 2" id="KW-0732">Signal</keyword>
<organism evidence="3 4">
    <name type="scientific">Prevotella koreensis</name>
    <dbReference type="NCBI Taxonomy" id="2490854"/>
    <lineage>
        <taxon>Bacteria</taxon>
        <taxon>Pseudomonadati</taxon>
        <taxon>Bacteroidota</taxon>
        <taxon>Bacteroidia</taxon>
        <taxon>Bacteroidales</taxon>
        <taxon>Prevotellaceae</taxon>
        <taxon>Prevotella</taxon>
    </lineage>
</organism>
<dbReference type="OrthoDB" id="9810685at2"/>
<evidence type="ECO:0000313" key="3">
    <source>
        <dbReference type="EMBL" id="RUL59036.1"/>
    </source>
</evidence>
<dbReference type="SUPFAM" id="SSF89392">
    <property type="entry name" value="Prokaryotic lipoproteins and lipoprotein localization factors"/>
    <property type="match status" value="1"/>
</dbReference>
<dbReference type="PANTHER" id="PTHR35869">
    <property type="entry name" value="OUTER-MEMBRANE LIPOPROTEIN CARRIER PROTEIN"/>
    <property type="match status" value="1"/>
</dbReference>
<reference evidence="3 4" key="1">
    <citation type="submission" date="2018-12" db="EMBL/GenBank/DDBJ databases">
        <title>Genome sequencing of Prevotella sp. KCOM 3155 (= JS262).</title>
        <authorList>
            <person name="Kook J.-K."/>
            <person name="Park S.-N."/>
            <person name="Lim Y.K."/>
        </authorList>
    </citation>
    <scope>NUCLEOTIDE SEQUENCE [LARGE SCALE GENOMIC DNA]</scope>
    <source>
        <strain evidence="3 4">KCOM 3155</strain>
    </source>
</reference>